<organism evidence="1 2">
    <name type="scientific">Araneus ventricosus</name>
    <name type="common">Orbweaver spider</name>
    <name type="synonym">Epeira ventricosa</name>
    <dbReference type="NCBI Taxonomy" id="182803"/>
    <lineage>
        <taxon>Eukaryota</taxon>
        <taxon>Metazoa</taxon>
        <taxon>Ecdysozoa</taxon>
        <taxon>Arthropoda</taxon>
        <taxon>Chelicerata</taxon>
        <taxon>Arachnida</taxon>
        <taxon>Araneae</taxon>
        <taxon>Araneomorphae</taxon>
        <taxon>Entelegynae</taxon>
        <taxon>Araneoidea</taxon>
        <taxon>Araneidae</taxon>
        <taxon>Araneus</taxon>
    </lineage>
</organism>
<keyword evidence="2" id="KW-1185">Reference proteome</keyword>
<dbReference type="OrthoDB" id="8069600at2759"/>
<reference evidence="1 2" key="1">
    <citation type="journal article" date="2019" name="Sci. Rep.">
        <title>Orb-weaving spider Araneus ventricosus genome elucidates the spidroin gene catalogue.</title>
        <authorList>
            <person name="Kono N."/>
            <person name="Nakamura H."/>
            <person name="Ohtoshi R."/>
            <person name="Moran D.A.P."/>
            <person name="Shinohara A."/>
            <person name="Yoshida Y."/>
            <person name="Fujiwara M."/>
            <person name="Mori M."/>
            <person name="Tomita M."/>
            <person name="Arakawa K."/>
        </authorList>
    </citation>
    <scope>NUCLEOTIDE SEQUENCE [LARGE SCALE GENOMIC DNA]</scope>
</reference>
<dbReference type="AlphaFoldDB" id="A0A4Y2HM32"/>
<proteinExistence type="predicted"/>
<evidence type="ECO:0008006" key="3">
    <source>
        <dbReference type="Google" id="ProtNLM"/>
    </source>
</evidence>
<sequence>MDSWYLFDDRYPVYRKDRGSSANSNRRGGGVLVAIKKCFSSRKLDVPGLDLEAIWISVKLNQGKKMLLCVAYFPPSCHVVTHVKFFYSFEGFGVFDKIYICGDSNLSIYDDFCDHNNPIISELSNFMNLFNLSRHNNIFNCNNKYPDLIWTNVDFNDISVWSSDSLLVPEDKRYPTLVFLKHR</sequence>
<dbReference type="EMBL" id="BGPR01002024">
    <property type="protein sequence ID" value="GBM66426.1"/>
    <property type="molecule type" value="Genomic_DNA"/>
</dbReference>
<comment type="caution">
    <text evidence="1">The sequence shown here is derived from an EMBL/GenBank/DDBJ whole genome shotgun (WGS) entry which is preliminary data.</text>
</comment>
<gene>
    <name evidence="1" type="ORF">AVEN_13018_1</name>
</gene>
<dbReference type="Proteomes" id="UP000499080">
    <property type="component" value="Unassembled WGS sequence"/>
</dbReference>
<evidence type="ECO:0000313" key="2">
    <source>
        <dbReference type="Proteomes" id="UP000499080"/>
    </source>
</evidence>
<dbReference type="Gene3D" id="3.60.10.10">
    <property type="entry name" value="Endonuclease/exonuclease/phosphatase"/>
    <property type="match status" value="1"/>
</dbReference>
<name>A0A4Y2HM32_ARAVE</name>
<dbReference type="InterPro" id="IPR036691">
    <property type="entry name" value="Endo/exonu/phosph_ase_sf"/>
</dbReference>
<protein>
    <recommendedName>
        <fullName evidence="3">Endonuclease/exonuclease/phosphatase domain-containing protein</fullName>
    </recommendedName>
</protein>
<evidence type="ECO:0000313" key="1">
    <source>
        <dbReference type="EMBL" id="GBM66426.1"/>
    </source>
</evidence>
<accession>A0A4Y2HM32</accession>